<dbReference type="InterPro" id="IPR011990">
    <property type="entry name" value="TPR-like_helical_dom_sf"/>
</dbReference>
<gene>
    <name evidence="8" type="ORF">J7I43_15210</name>
</gene>
<name>A0ABS3YFY6_9BACT</name>
<evidence type="ECO:0000259" key="6">
    <source>
        <dbReference type="Pfam" id="PF07980"/>
    </source>
</evidence>
<evidence type="ECO:0000256" key="3">
    <source>
        <dbReference type="ARBA" id="ARBA00022729"/>
    </source>
</evidence>
<comment type="caution">
    <text evidence="8">The sequence shown here is derived from an EMBL/GenBank/DDBJ whole genome shotgun (WGS) entry which is preliminary data.</text>
</comment>
<proteinExistence type="inferred from homology"/>
<dbReference type="RefSeq" id="WP_209146578.1">
    <property type="nucleotide sequence ID" value="NZ_JAGHKP010000003.1"/>
</dbReference>
<comment type="similarity">
    <text evidence="2">Belongs to the SusD family.</text>
</comment>
<keyword evidence="3" id="KW-0732">Signal</keyword>
<keyword evidence="5" id="KW-0998">Cell outer membrane</keyword>
<evidence type="ECO:0000313" key="8">
    <source>
        <dbReference type="EMBL" id="MBO9153576.1"/>
    </source>
</evidence>
<accession>A0ABS3YFY6</accession>
<dbReference type="EMBL" id="JAGHKP010000003">
    <property type="protein sequence ID" value="MBO9153576.1"/>
    <property type="molecule type" value="Genomic_DNA"/>
</dbReference>
<dbReference type="SUPFAM" id="SSF48452">
    <property type="entry name" value="TPR-like"/>
    <property type="match status" value="1"/>
</dbReference>
<keyword evidence="9" id="KW-1185">Reference proteome</keyword>
<evidence type="ECO:0000256" key="4">
    <source>
        <dbReference type="ARBA" id="ARBA00023136"/>
    </source>
</evidence>
<sequence>MKQYLITIITICTLASCSKWLDVTPASEVSKDALFSTEDGFKEAVNGMYGRLTKEDLFGRELTAGTLDALAQNYTVDVNDPWRYRPTMQYNYQDQYFMSRRDEIWKGLYNVVANANLILENVDAKKNLFKGVNYELVKGEALAMRAYCHFDLLRLFAGSYAVDKSGKGIPYTTSFSNKTPEMKKVEEALDLVIKDLLDAKELLRATDPIRSPGYKVGYPEGDTTTEADAPDLFLQERRHRLNYYAVCGELARAYLYKGDKDAALGNALEVIGSAKFPFTKATDFLNPDDEKKDRILYKELIFGIYAPNANQTLRDVIDNGIAALYLQPAECRSIYEVGGVGAEDYRYKQWFEERSSAAGSYLRVMKYTRDGDRNLHNLMLPAMRLSEMYYIAAECTFDKNPAEAWGYFNTVRLNRGIGVSLSDPSRTVFMNELLKEARKEFFSEGQLFYMYKRLNANIAGPQGSVISAGNAVFVLPFPDDEIAYGNR</sequence>
<dbReference type="Gene3D" id="1.25.40.390">
    <property type="match status" value="2"/>
</dbReference>
<evidence type="ECO:0000313" key="9">
    <source>
        <dbReference type="Proteomes" id="UP000679126"/>
    </source>
</evidence>
<dbReference type="Pfam" id="PF07980">
    <property type="entry name" value="SusD_RagB"/>
    <property type="match status" value="1"/>
</dbReference>
<dbReference type="Proteomes" id="UP000679126">
    <property type="component" value="Unassembled WGS sequence"/>
</dbReference>
<reference evidence="9" key="1">
    <citation type="submission" date="2021-03" db="EMBL/GenBank/DDBJ databases">
        <title>Assistant Professor.</title>
        <authorList>
            <person name="Huq M.A."/>
        </authorList>
    </citation>
    <scope>NUCLEOTIDE SEQUENCE [LARGE SCALE GENOMIC DNA]</scope>
    <source>
        <strain evidence="9">MAH-28</strain>
    </source>
</reference>
<feature type="domain" description="RagB/SusD" evidence="6">
    <location>
        <begin position="377"/>
        <end position="453"/>
    </location>
</feature>
<organism evidence="8 9">
    <name type="scientific">Chitinophaga chungangae</name>
    <dbReference type="NCBI Taxonomy" id="2821488"/>
    <lineage>
        <taxon>Bacteria</taxon>
        <taxon>Pseudomonadati</taxon>
        <taxon>Bacteroidota</taxon>
        <taxon>Chitinophagia</taxon>
        <taxon>Chitinophagales</taxon>
        <taxon>Chitinophagaceae</taxon>
        <taxon>Chitinophaga</taxon>
    </lineage>
</organism>
<evidence type="ECO:0000256" key="1">
    <source>
        <dbReference type="ARBA" id="ARBA00004442"/>
    </source>
</evidence>
<keyword evidence="4" id="KW-0472">Membrane</keyword>
<evidence type="ECO:0000256" key="5">
    <source>
        <dbReference type="ARBA" id="ARBA00023237"/>
    </source>
</evidence>
<dbReference type="InterPro" id="IPR033985">
    <property type="entry name" value="SusD-like_N"/>
</dbReference>
<evidence type="ECO:0000259" key="7">
    <source>
        <dbReference type="Pfam" id="PF14322"/>
    </source>
</evidence>
<evidence type="ECO:0000256" key="2">
    <source>
        <dbReference type="ARBA" id="ARBA00006275"/>
    </source>
</evidence>
<dbReference type="Pfam" id="PF14322">
    <property type="entry name" value="SusD-like_3"/>
    <property type="match status" value="1"/>
</dbReference>
<protein>
    <submittedName>
        <fullName evidence="8">RagB/SusD family nutrient uptake outer membrane protein</fullName>
    </submittedName>
</protein>
<comment type="subcellular location">
    <subcellularLocation>
        <location evidence="1">Cell outer membrane</location>
    </subcellularLocation>
</comment>
<dbReference type="InterPro" id="IPR012944">
    <property type="entry name" value="SusD_RagB_dom"/>
</dbReference>
<dbReference type="PROSITE" id="PS51257">
    <property type="entry name" value="PROKAR_LIPOPROTEIN"/>
    <property type="match status" value="1"/>
</dbReference>
<feature type="domain" description="SusD-like N-terminal" evidence="7">
    <location>
        <begin position="19"/>
        <end position="204"/>
    </location>
</feature>